<feature type="transmembrane region" description="Helical" evidence="6">
    <location>
        <begin position="279"/>
        <end position="300"/>
    </location>
</feature>
<dbReference type="GO" id="GO:0043190">
    <property type="term" value="C:ATP-binding cassette (ABC) transporter complex"/>
    <property type="evidence" value="ECO:0007669"/>
    <property type="project" value="TreeGrafter"/>
</dbReference>
<dbReference type="PANTHER" id="PTHR33529:SF8">
    <property type="entry name" value="PERMEASE, YJGP_YJGQ FAMILY"/>
    <property type="match status" value="1"/>
</dbReference>
<feature type="non-terminal residue" evidence="7">
    <location>
        <position position="1"/>
    </location>
</feature>
<comment type="subcellular location">
    <subcellularLocation>
        <location evidence="1">Cell membrane</location>
        <topology evidence="1">Multi-pass membrane protein</topology>
    </subcellularLocation>
</comment>
<dbReference type="InterPro" id="IPR005495">
    <property type="entry name" value="LptG/LptF_permease"/>
</dbReference>
<protein>
    <recommendedName>
        <fullName evidence="8">YjgP/YjgQ family permease</fullName>
    </recommendedName>
</protein>
<feature type="transmembrane region" description="Helical" evidence="6">
    <location>
        <begin position="307"/>
        <end position="325"/>
    </location>
</feature>
<keyword evidence="2" id="KW-1003">Cell membrane</keyword>
<evidence type="ECO:0000256" key="4">
    <source>
        <dbReference type="ARBA" id="ARBA00022989"/>
    </source>
</evidence>
<evidence type="ECO:0000256" key="6">
    <source>
        <dbReference type="SAM" id="Phobius"/>
    </source>
</evidence>
<keyword evidence="5 6" id="KW-0472">Membrane</keyword>
<organism evidence="7">
    <name type="scientific">marine metagenome</name>
    <dbReference type="NCBI Taxonomy" id="408172"/>
    <lineage>
        <taxon>unclassified sequences</taxon>
        <taxon>metagenomes</taxon>
        <taxon>ecological metagenomes</taxon>
    </lineage>
</organism>
<feature type="transmembrane region" description="Helical" evidence="6">
    <location>
        <begin position="12"/>
        <end position="33"/>
    </location>
</feature>
<sequence length="337" mass="39048">MKRLDLYLIQQFITILLISILGFTSVFLVVDLIENLDRFIDNSVPWRIVFKYYLFTIPWFLNIALPMAMLIATVFSVGLLVKRNEWTAMKSSGISLYRIAIPLIIIGIIVSYTSFEFENYIVSSGNEIRSQIEQQYIKRKSKRKLKHVYNDLFLQKKEKTHIALGKYKVRHKTAERVTIISMNDGIILERIDAKKIAWIDSLEQWVASGYSIRKFDQNGFEKNVIIPKSDSLIQIDFTPEDILKQGKLPDELNYSELSERILQLKENGVNTTRWEVSRYFKVSFAFTNLIVVLFGLPLVVIKPRGGLTFAAGMSFIVIFFYYTFIKFGQSLGFKGIL</sequence>
<feature type="transmembrane region" description="Helical" evidence="6">
    <location>
        <begin position="53"/>
        <end position="81"/>
    </location>
</feature>
<proteinExistence type="predicted"/>
<evidence type="ECO:0000256" key="2">
    <source>
        <dbReference type="ARBA" id="ARBA00022475"/>
    </source>
</evidence>
<dbReference type="AlphaFoldDB" id="A0A381UPI4"/>
<reference evidence="7" key="1">
    <citation type="submission" date="2018-05" db="EMBL/GenBank/DDBJ databases">
        <authorList>
            <person name="Lanie J.A."/>
            <person name="Ng W.-L."/>
            <person name="Kazmierczak K.M."/>
            <person name="Andrzejewski T.M."/>
            <person name="Davidsen T.M."/>
            <person name="Wayne K.J."/>
            <person name="Tettelin H."/>
            <person name="Glass J.I."/>
            <person name="Rusch D."/>
            <person name="Podicherti R."/>
            <person name="Tsui H.-C.T."/>
            <person name="Winkler M.E."/>
        </authorList>
    </citation>
    <scope>NUCLEOTIDE SEQUENCE</scope>
</reference>
<feature type="transmembrane region" description="Helical" evidence="6">
    <location>
        <begin position="93"/>
        <end position="115"/>
    </location>
</feature>
<evidence type="ECO:0000256" key="5">
    <source>
        <dbReference type="ARBA" id="ARBA00023136"/>
    </source>
</evidence>
<keyword evidence="4 6" id="KW-1133">Transmembrane helix</keyword>
<keyword evidence="3 6" id="KW-0812">Transmembrane</keyword>
<name>A0A381UPI4_9ZZZZ</name>
<evidence type="ECO:0000313" key="7">
    <source>
        <dbReference type="EMBL" id="SVA30072.1"/>
    </source>
</evidence>
<dbReference type="GO" id="GO:0015920">
    <property type="term" value="P:lipopolysaccharide transport"/>
    <property type="evidence" value="ECO:0007669"/>
    <property type="project" value="TreeGrafter"/>
</dbReference>
<dbReference type="EMBL" id="UINC01006862">
    <property type="protein sequence ID" value="SVA30072.1"/>
    <property type="molecule type" value="Genomic_DNA"/>
</dbReference>
<dbReference type="PANTHER" id="PTHR33529">
    <property type="entry name" value="SLR0882 PROTEIN-RELATED"/>
    <property type="match status" value="1"/>
</dbReference>
<gene>
    <name evidence="7" type="ORF">METZ01_LOCUS82926</name>
</gene>
<dbReference type="Pfam" id="PF03739">
    <property type="entry name" value="LptF_LptG"/>
    <property type="match status" value="1"/>
</dbReference>
<evidence type="ECO:0008006" key="8">
    <source>
        <dbReference type="Google" id="ProtNLM"/>
    </source>
</evidence>
<feature type="non-terminal residue" evidence="7">
    <location>
        <position position="337"/>
    </location>
</feature>
<evidence type="ECO:0000256" key="1">
    <source>
        <dbReference type="ARBA" id="ARBA00004651"/>
    </source>
</evidence>
<accession>A0A381UPI4</accession>
<evidence type="ECO:0000256" key="3">
    <source>
        <dbReference type="ARBA" id="ARBA00022692"/>
    </source>
</evidence>